<evidence type="ECO:0000256" key="2">
    <source>
        <dbReference type="ARBA" id="ARBA00023125"/>
    </source>
</evidence>
<name>A0AA38VCT1_9PEZI</name>
<dbReference type="InterPro" id="IPR046347">
    <property type="entry name" value="bZIP_sf"/>
</dbReference>
<feature type="compositionally biased region" description="Basic and acidic residues" evidence="4">
    <location>
        <begin position="233"/>
        <end position="243"/>
    </location>
</feature>
<feature type="compositionally biased region" description="Polar residues" evidence="4">
    <location>
        <begin position="405"/>
        <end position="415"/>
    </location>
</feature>
<reference evidence="6" key="1">
    <citation type="submission" date="2022-07" db="EMBL/GenBank/DDBJ databases">
        <title>Fungi with potential for degradation of polypropylene.</title>
        <authorList>
            <person name="Gostincar C."/>
        </authorList>
    </citation>
    <scope>NUCLEOTIDE SEQUENCE</scope>
    <source>
        <strain evidence="6">EXF-13287</strain>
    </source>
</reference>
<evidence type="ECO:0000313" key="6">
    <source>
        <dbReference type="EMBL" id="KAJ9138561.1"/>
    </source>
</evidence>
<feature type="compositionally biased region" description="Low complexity" evidence="4">
    <location>
        <begin position="416"/>
        <end position="431"/>
    </location>
</feature>
<feature type="compositionally biased region" description="Low complexity" evidence="4">
    <location>
        <begin position="282"/>
        <end position="301"/>
    </location>
</feature>
<feature type="region of interest" description="Disordered" evidence="4">
    <location>
        <begin position="184"/>
        <end position="301"/>
    </location>
</feature>
<feature type="compositionally biased region" description="Acidic residues" evidence="4">
    <location>
        <begin position="594"/>
        <end position="604"/>
    </location>
</feature>
<dbReference type="InterPro" id="IPR002112">
    <property type="entry name" value="Leuzip_Jun"/>
</dbReference>
<dbReference type="Gene3D" id="1.20.5.170">
    <property type="match status" value="1"/>
</dbReference>
<keyword evidence="7" id="KW-1185">Reference proteome</keyword>
<dbReference type="PRINTS" id="PR00043">
    <property type="entry name" value="LEUZIPPRJUN"/>
</dbReference>
<keyword evidence="3" id="KW-0804">Transcription</keyword>
<gene>
    <name evidence="6" type="ORF">NKR19_g7786</name>
</gene>
<feature type="region of interest" description="Disordered" evidence="4">
    <location>
        <begin position="320"/>
        <end position="348"/>
    </location>
</feature>
<evidence type="ECO:0000259" key="5">
    <source>
        <dbReference type="PROSITE" id="PS00036"/>
    </source>
</evidence>
<dbReference type="GO" id="GO:0003700">
    <property type="term" value="F:DNA-binding transcription factor activity"/>
    <property type="evidence" value="ECO:0007669"/>
    <property type="project" value="InterPro"/>
</dbReference>
<feature type="compositionally biased region" description="Gly residues" evidence="4">
    <location>
        <begin position="567"/>
        <end position="580"/>
    </location>
</feature>
<dbReference type="SUPFAM" id="SSF57959">
    <property type="entry name" value="Leucine zipper domain"/>
    <property type="match status" value="1"/>
</dbReference>
<dbReference type="EMBL" id="JANBVN010000143">
    <property type="protein sequence ID" value="KAJ9138561.1"/>
    <property type="molecule type" value="Genomic_DNA"/>
</dbReference>
<dbReference type="PROSITE" id="PS00036">
    <property type="entry name" value="BZIP_BASIC"/>
    <property type="match status" value="1"/>
</dbReference>
<keyword evidence="1" id="KW-0805">Transcription regulation</keyword>
<accession>A0AA38VCT1</accession>
<dbReference type="Proteomes" id="UP001174691">
    <property type="component" value="Unassembled WGS sequence"/>
</dbReference>
<feature type="region of interest" description="Disordered" evidence="4">
    <location>
        <begin position="560"/>
        <end position="604"/>
    </location>
</feature>
<feature type="compositionally biased region" description="Polar residues" evidence="4">
    <location>
        <begin position="260"/>
        <end position="275"/>
    </location>
</feature>
<proteinExistence type="predicted"/>
<evidence type="ECO:0000256" key="1">
    <source>
        <dbReference type="ARBA" id="ARBA00023015"/>
    </source>
</evidence>
<dbReference type="InterPro" id="IPR004827">
    <property type="entry name" value="bZIP"/>
</dbReference>
<organism evidence="6 7">
    <name type="scientific">Coniochaeta hoffmannii</name>
    <dbReference type="NCBI Taxonomy" id="91930"/>
    <lineage>
        <taxon>Eukaryota</taxon>
        <taxon>Fungi</taxon>
        <taxon>Dikarya</taxon>
        <taxon>Ascomycota</taxon>
        <taxon>Pezizomycotina</taxon>
        <taxon>Sordariomycetes</taxon>
        <taxon>Sordariomycetidae</taxon>
        <taxon>Coniochaetales</taxon>
        <taxon>Coniochaetaceae</taxon>
        <taxon>Coniochaeta</taxon>
    </lineage>
</organism>
<evidence type="ECO:0000256" key="4">
    <source>
        <dbReference type="SAM" id="MobiDB-lite"/>
    </source>
</evidence>
<sequence length="604" mass="64732">MDGHGQTATESVPVAAFDERVRNGVSAQDPLHIDQDHPFPRGPSYDAAGLQSWNPYLGSNFVNNSASGYGSEQSYTLDVWAHAPSLYAGTSPGVTAGDVGWSSPGLRDYQYRSTGDREENNHHPQGTTDPLKTKFQPGGIMQHPGDYRFSSYESQRLLPGQQNQYQDSVPVTVAPDALSFHHARSDHEHNRHHHHRKGSEGFGRFEQQPEAPQQQQLPEPRTRKSRTKSIAGTKRDATADDHAFQPVEGATKRQLRGRKSQQQTFEKPATTTNDAWSPPTPLTISTSHSSTSSASLRGSSACSSPALYKKASLLSIADGGFRPESFDGRRPPGLTDYTNGGGDRDVYNMMSPAQTVTVSLGPSASPTTEPSDLLATPIAYAHPAGSSFSSVSTTASIVGKRQPAHPNSLSSQRQGPASSYTTSSQPTSQPARRPGRPRGSTRNPAADAAAAPPPHTGKQSNTSSSRRLSQPEAKARNRLAATKCRLKSKAMVEQLAALEAEGSETNRSLHATAAALRDQVYELHNMLLQHVDCGCELIQAYLVKRARMLAAEAAGLEGDVAGEEGRGGVGARGGSGGQWVSGGLRSEEGAESYGSEEEEDDYEE</sequence>
<feature type="region of interest" description="Disordered" evidence="4">
    <location>
        <begin position="396"/>
        <end position="481"/>
    </location>
</feature>
<evidence type="ECO:0000256" key="3">
    <source>
        <dbReference type="ARBA" id="ARBA00023163"/>
    </source>
</evidence>
<dbReference type="CDD" id="cd14687">
    <property type="entry name" value="bZIP_ATF2"/>
    <property type="match status" value="1"/>
</dbReference>
<dbReference type="AlphaFoldDB" id="A0AA38VCT1"/>
<feature type="compositionally biased region" description="Low complexity" evidence="4">
    <location>
        <begin position="206"/>
        <end position="219"/>
    </location>
</feature>
<protein>
    <recommendedName>
        <fullName evidence="5">BZIP domain-containing protein</fullName>
    </recommendedName>
</protein>
<dbReference type="GO" id="GO:0003677">
    <property type="term" value="F:DNA binding"/>
    <property type="evidence" value="ECO:0007669"/>
    <property type="project" value="UniProtKB-KW"/>
</dbReference>
<keyword evidence="2" id="KW-0238">DNA-binding</keyword>
<feature type="domain" description="BZIP" evidence="5">
    <location>
        <begin position="474"/>
        <end position="487"/>
    </location>
</feature>
<feature type="compositionally biased region" description="Polar residues" evidence="4">
    <location>
        <begin position="457"/>
        <end position="468"/>
    </location>
</feature>
<feature type="region of interest" description="Disordered" evidence="4">
    <location>
        <begin position="94"/>
        <end position="147"/>
    </location>
</feature>
<comment type="caution">
    <text evidence="6">The sequence shown here is derived from an EMBL/GenBank/DDBJ whole genome shotgun (WGS) entry which is preliminary data.</text>
</comment>
<evidence type="ECO:0000313" key="7">
    <source>
        <dbReference type="Proteomes" id="UP001174691"/>
    </source>
</evidence>